<dbReference type="Gene3D" id="1.20.1550.10">
    <property type="entry name" value="DsbB-like"/>
    <property type="match status" value="1"/>
</dbReference>
<evidence type="ECO:0000256" key="3">
    <source>
        <dbReference type="ARBA" id="ARBA00022448"/>
    </source>
</evidence>
<sequence>MALTATLGALFFSEVMWFVPCELCWYQRIFMFPLVFILAVGLATSDMRVFVYAVPIVVGGWSVALYHNLLYLGFIPPALQPCGQGPSCAEVNLNLFDFISIPLLSLLAFTAIAALLFVKKGALK</sequence>
<feature type="transmembrane region" description="Helical" evidence="12">
    <location>
        <begin position="25"/>
        <end position="43"/>
    </location>
</feature>
<proteinExistence type="inferred from homology"/>
<dbReference type="GO" id="GO:0015035">
    <property type="term" value="F:protein-disulfide reductase activity"/>
    <property type="evidence" value="ECO:0007669"/>
    <property type="project" value="InterPro"/>
</dbReference>
<keyword evidence="11" id="KW-0676">Redox-active center</keyword>
<reference evidence="13 14" key="1">
    <citation type="submission" date="2017-10" db="EMBL/GenBank/DDBJ databases">
        <title>Two draft genome sequences of Pusillimonas sp. strains isolated from a nitrate- and radionuclide-contaminated groundwater in Russia.</title>
        <authorList>
            <person name="Grouzdev D.S."/>
            <person name="Tourova T.P."/>
            <person name="Goeva M.A."/>
            <person name="Babich T.L."/>
            <person name="Sokolova D.S."/>
            <person name="Abdullin R."/>
            <person name="Poltaraus A.B."/>
            <person name="Toshchakov S.V."/>
            <person name="Nazina T.N."/>
        </authorList>
    </citation>
    <scope>NUCLEOTIDE SEQUENCE [LARGE SCALE GENOMIC DNA]</scope>
    <source>
        <strain evidence="13 14">JR1/69-3-13</strain>
    </source>
</reference>
<evidence type="ECO:0000256" key="4">
    <source>
        <dbReference type="ARBA" id="ARBA00022692"/>
    </source>
</evidence>
<evidence type="ECO:0000256" key="9">
    <source>
        <dbReference type="ARBA" id="ARBA00023157"/>
    </source>
</evidence>
<evidence type="ECO:0000256" key="11">
    <source>
        <dbReference type="ARBA" id="ARBA00023284"/>
    </source>
</evidence>
<evidence type="ECO:0000313" key="13">
    <source>
        <dbReference type="EMBL" id="PLC47857.1"/>
    </source>
</evidence>
<evidence type="ECO:0000256" key="6">
    <source>
        <dbReference type="ARBA" id="ARBA00022989"/>
    </source>
</evidence>
<keyword evidence="8 12" id="KW-0472">Membrane</keyword>
<comment type="similarity">
    <text evidence="2">Belongs to the DsbB family. BdbC subfamily.</text>
</comment>
<dbReference type="InterPro" id="IPR012187">
    <property type="entry name" value="Disulphide_bond_form_BdbC"/>
</dbReference>
<evidence type="ECO:0000256" key="1">
    <source>
        <dbReference type="ARBA" id="ARBA00004141"/>
    </source>
</evidence>
<evidence type="ECO:0000256" key="10">
    <source>
        <dbReference type="ARBA" id="ARBA00023186"/>
    </source>
</evidence>
<organism evidence="13 14">
    <name type="scientific">Pollutimonas subterranea</name>
    <dbReference type="NCBI Taxonomy" id="2045210"/>
    <lineage>
        <taxon>Bacteria</taxon>
        <taxon>Pseudomonadati</taxon>
        <taxon>Pseudomonadota</taxon>
        <taxon>Betaproteobacteria</taxon>
        <taxon>Burkholderiales</taxon>
        <taxon>Alcaligenaceae</taxon>
        <taxon>Pollutimonas</taxon>
    </lineage>
</organism>
<evidence type="ECO:0000256" key="12">
    <source>
        <dbReference type="SAM" id="Phobius"/>
    </source>
</evidence>
<dbReference type="Proteomes" id="UP000234190">
    <property type="component" value="Unassembled WGS sequence"/>
</dbReference>
<comment type="caution">
    <text evidence="13">The sequence shown here is derived from an EMBL/GenBank/DDBJ whole genome shotgun (WGS) entry which is preliminary data.</text>
</comment>
<feature type="transmembrane region" description="Helical" evidence="12">
    <location>
        <begin position="95"/>
        <end position="118"/>
    </location>
</feature>
<keyword evidence="3" id="KW-0813">Transport</keyword>
<keyword evidence="5" id="KW-0249">Electron transport</keyword>
<dbReference type="AlphaFoldDB" id="A0A2N4TYL7"/>
<dbReference type="PIRSF" id="PIRSF036659">
    <property type="entry name" value="BdbC"/>
    <property type="match status" value="1"/>
</dbReference>
<evidence type="ECO:0000256" key="7">
    <source>
        <dbReference type="ARBA" id="ARBA00023002"/>
    </source>
</evidence>
<evidence type="ECO:0000256" key="2">
    <source>
        <dbReference type="ARBA" id="ARBA00007602"/>
    </source>
</evidence>
<feature type="transmembrane region" description="Helical" evidence="12">
    <location>
        <begin position="50"/>
        <end position="75"/>
    </location>
</feature>
<keyword evidence="4 12" id="KW-0812">Transmembrane</keyword>
<dbReference type="Pfam" id="PF02600">
    <property type="entry name" value="DsbB"/>
    <property type="match status" value="1"/>
</dbReference>
<dbReference type="GO" id="GO:0006457">
    <property type="term" value="P:protein folding"/>
    <property type="evidence" value="ECO:0007669"/>
    <property type="project" value="InterPro"/>
</dbReference>
<accession>A0A2N4TYL7</accession>
<protein>
    <submittedName>
        <fullName evidence="13">Disulfide bond formation protein B</fullName>
    </submittedName>
</protein>
<dbReference type="InterPro" id="IPR003752">
    <property type="entry name" value="DiS_bond_form_DsbB/BdbC"/>
</dbReference>
<gene>
    <name evidence="13" type="ORF">CR159_21310</name>
</gene>
<keyword evidence="14" id="KW-1185">Reference proteome</keyword>
<dbReference type="EMBL" id="PDNW01000060">
    <property type="protein sequence ID" value="PLC47857.1"/>
    <property type="molecule type" value="Genomic_DNA"/>
</dbReference>
<dbReference type="OrthoDB" id="158402at2"/>
<dbReference type="PANTHER" id="PTHR43469:SF1">
    <property type="entry name" value="SPBETA PROPHAGE-DERIVED DISULFIDE BOND FORMATION PROTEIN B"/>
    <property type="match status" value="1"/>
</dbReference>
<comment type="subcellular location">
    <subcellularLocation>
        <location evidence="1">Membrane</location>
        <topology evidence="1">Multi-pass membrane protein</topology>
    </subcellularLocation>
</comment>
<keyword evidence="6 12" id="KW-1133">Transmembrane helix</keyword>
<name>A0A2N4TYL7_9BURK</name>
<dbReference type="GO" id="GO:0016020">
    <property type="term" value="C:membrane"/>
    <property type="evidence" value="ECO:0007669"/>
    <property type="project" value="UniProtKB-SubCell"/>
</dbReference>
<dbReference type="PANTHER" id="PTHR43469">
    <property type="entry name" value="DISULFIDE FORMATION PROTEIN-RELATED"/>
    <property type="match status" value="1"/>
</dbReference>
<evidence type="ECO:0000256" key="5">
    <source>
        <dbReference type="ARBA" id="ARBA00022982"/>
    </source>
</evidence>
<evidence type="ECO:0000313" key="14">
    <source>
        <dbReference type="Proteomes" id="UP000234190"/>
    </source>
</evidence>
<keyword evidence="7" id="KW-0560">Oxidoreductase</keyword>
<evidence type="ECO:0000256" key="8">
    <source>
        <dbReference type="ARBA" id="ARBA00023136"/>
    </source>
</evidence>
<dbReference type="SUPFAM" id="SSF158442">
    <property type="entry name" value="DsbB-like"/>
    <property type="match status" value="1"/>
</dbReference>
<keyword evidence="10" id="KW-0143">Chaperone</keyword>
<dbReference type="InterPro" id="IPR023380">
    <property type="entry name" value="DsbB-like_sf"/>
</dbReference>
<keyword evidence="9" id="KW-1015">Disulfide bond</keyword>